<dbReference type="GO" id="GO:0015833">
    <property type="term" value="P:peptide transport"/>
    <property type="evidence" value="ECO:0007669"/>
    <property type="project" value="InterPro"/>
</dbReference>
<organism evidence="6 7">
    <name type="scientific">Bdellovibrio bacteriovorus</name>
    <dbReference type="NCBI Taxonomy" id="959"/>
    <lineage>
        <taxon>Bacteria</taxon>
        <taxon>Pseudomonadati</taxon>
        <taxon>Bdellovibrionota</taxon>
        <taxon>Bdellovibrionia</taxon>
        <taxon>Bdellovibrionales</taxon>
        <taxon>Pseudobdellovibrionaceae</taxon>
        <taxon>Bdellovibrio</taxon>
    </lineage>
</organism>
<dbReference type="PROSITE" id="PS50893">
    <property type="entry name" value="ABC_TRANSPORTER_2"/>
    <property type="match status" value="2"/>
</dbReference>
<evidence type="ECO:0000313" key="7">
    <source>
        <dbReference type="Proteomes" id="UP000197003"/>
    </source>
</evidence>
<feature type="domain" description="ABC transporter" evidence="5">
    <location>
        <begin position="305"/>
        <end position="556"/>
    </location>
</feature>
<comment type="similarity">
    <text evidence="1">Belongs to the ABC transporter superfamily.</text>
</comment>
<dbReference type="FunFam" id="3.40.50.300:FF:000016">
    <property type="entry name" value="Oligopeptide ABC transporter ATP-binding component"/>
    <property type="match status" value="2"/>
</dbReference>
<keyword evidence="4 6" id="KW-0067">ATP-binding</keyword>
<dbReference type="InterPro" id="IPR003439">
    <property type="entry name" value="ABC_transporter-like_ATP-bd"/>
</dbReference>
<dbReference type="EMBL" id="CP020946">
    <property type="protein sequence ID" value="ASD64351.1"/>
    <property type="molecule type" value="Genomic_DNA"/>
</dbReference>
<dbReference type="Proteomes" id="UP000197003">
    <property type="component" value="Chromosome"/>
</dbReference>
<dbReference type="NCBIfam" id="NF008453">
    <property type="entry name" value="PRK11308.1"/>
    <property type="match status" value="2"/>
</dbReference>
<gene>
    <name evidence="6" type="ORF">B9G79_12630</name>
</gene>
<dbReference type="SUPFAM" id="SSF52540">
    <property type="entry name" value="P-loop containing nucleoside triphosphate hydrolases"/>
    <property type="match status" value="2"/>
</dbReference>
<dbReference type="RefSeq" id="WP_088565824.1">
    <property type="nucleotide sequence ID" value="NZ_CP020946.1"/>
</dbReference>
<dbReference type="Pfam" id="PF08352">
    <property type="entry name" value="oligo_HPY"/>
    <property type="match status" value="2"/>
</dbReference>
<dbReference type="Pfam" id="PF00005">
    <property type="entry name" value="ABC_tran"/>
    <property type="match status" value="2"/>
</dbReference>
<evidence type="ECO:0000256" key="1">
    <source>
        <dbReference type="ARBA" id="ARBA00005417"/>
    </source>
</evidence>
<evidence type="ECO:0000259" key="5">
    <source>
        <dbReference type="PROSITE" id="PS50893"/>
    </source>
</evidence>
<dbReference type="GO" id="GO:0055085">
    <property type="term" value="P:transmembrane transport"/>
    <property type="evidence" value="ECO:0007669"/>
    <property type="project" value="UniProtKB-ARBA"/>
</dbReference>
<evidence type="ECO:0000313" key="6">
    <source>
        <dbReference type="EMBL" id="ASD64351.1"/>
    </source>
</evidence>
<dbReference type="NCBIfam" id="NF007739">
    <property type="entry name" value="PRK10419.1"/>
    <property type="match status" value="2"/>
</dbReference>
<dbReference type="AlphaFoldDB" id="A0A1Z3NA97"/>
<evidence type="ECO:0000256" key="4">
    <source>
        <dbReference type="ARBA" id="ARBA00022840"/>
    </source>
</evidence>
<dbReference type="PANTHER" id="PTHR43776">
    <property type="entry name" value="TRANSPORT ATP-BINDING PROTEIN"/>
    <property type="match status" value="1"/>
</dbReference>
<sequence>MSNTNIIEVRNLAVEFKTEDGIVQAVKGISFNLPKGKTVGLVGESGSGKSITSLAIMRLIGNPGRVSSGEILFEGQDLLKVSEKKMREIRGARISMIFQEPMTSLNPVLTVADQITETLMLHQNLNKQQALDKALDLLKQVGIPHAEERLYFYPHKFSGGQRQRIMIAMAIACNPDVLICDEPTTALDVTIQKQILDLLADIQKRTHMSLLFITHDLGVVADIADEVIVMNKGEIVERGVSKEIFDNPKHPYTKGLLACRPSLDENPVRLPVLSDFMSATGEEITPAARVYTPSKEIVREDKLILEVNDLKTHFPHTGGVLGRVQSYTKAVDGVSFKVKKGQTLGLVGESGCGKTTLGRTLMRLIEPTDGQIIFDGQDITKLDYSQMHPIRKKMQIIFQDPYASLNPRMTIGTILMEPMQIHNIGDNNNQRREIAEEMLKKVGMSPAMMNRYPHEFSGGQRQRISIARALMVRPEFIVCDESVSALDVSIQAQILNLLLDLQDEMNLTYIFISHDLSVVKFISDEVAVMFGGKIVEHNTAQAIYDAPQHDYTKKLLSAIPKGIPKELTV</sequence>
<dbReference type="InterPro" id="IPR050319">
    <property type="entry name" value="ABC_transp_ATP-bind"/>
</dbReference>
<dbReference type="OrthoDB" id="5297100at2"/>
<evidence type="ECO:0000256" key="3">
    <source>
        <dbReference type="ARBA" id="ARBA00022741"/>
    </source>
</evidence>
<dbReference type="GO" id="GO:0016887">
    <property type="term" value="F:ATP hydrolysis activity"/>
    <property type="evidence" value="ECO:0007669"/>
    <property type="project" value="InterPro"/>
</dbReference>
<evidence type="ECO:0000256" key="2">
    <source>
        <dbReference type="ARBA" id="ARBA00022448"/>
    </source>
</evidence>
<dbReference type="InterPro" id="IPR017871">
    <property type="entry name" value="ABC_transporter-like_CS"/>
</dbReference>
<dbReference type="GO" id="GO:0005524">
    <property type="term" value="F:ATP binding"/>
    <property type="evidence" value="ECO:0007669"/>
    <property type="project" value="UniProtKB-KW"/>
</dbReference>
<dbReference type="InterPro" id="IPR003593">
    <property type="entry name" value="AAA+_ATPase"/>
</dbReference>
<dbReference type="NCBIfam" id="NF010167">
    <property type="entry name" value="PRK13648.1"/>
    <property type="match status" value="2"/>
</dbReference>
<name>A0A1Z3NA97_BDEBC</name>
<dbReference type="Gene3D" id="3.40.50.300">
    <property type="entry name" value="P-loop containing nucleotide triphosphate hydrolases"/>
    <property type="match status" value="2"/>
</dbReference>
<dbReference type="InterPro" id="IPR013563">
    <property type="entry name" value="Oligopep_ABC_C"/>
</dbReference>
<dbReference type="PANTHER" id="PTHR43776:SF7">
    <property type="entry name" value="D,D-DIPEPTIDE TRANSPORT ATP-BINDING PROTEIN DDPF-RELATED"/>
    <property type="match status" value="1"/>
</dbReference>
<keyword evidence="3" id="KW-0547">Nucleotide-binding</keyword>
<dbReference type="CDD" id="cd03257">
    <property type="entry name" value="ABC_NikE_OppD_transporters"/>
    <property type="match status" value="2"/>
</dbReference>
<keyword evidence="2" id="KW-0813">Transport</keyword>
<dbReference type="PROSITE" id="PS00211">
    <property type="entry name" value="ABC_TRANSPORTER_1"/>
    <property type="match status" value="2"/>
</dbReference>
<accession>A0A1Z3NA97</accession>
<proteinExistence type="inferred from homology"/>
<dbReference type="InterPro" id="IPR027417">
    <property type="entry name" value="P-loop_NTPase"/>
</dbReference>
<feature type="domain" description="ABC transporter" evidence="5">
    <location>
        <begin position="7"/>
        <end position="257"/>
    </location>
</feature>
<reference evidence="6 7" key="1">
    <citation type="submission" date="2017-04" db="EMBL/GenBank/DDBJ databases">
        <title>Whole genome sequence of Bdellovibrio bacteriovorus strain SSB218315.</title>
        <authorList>
            <person name="Oyedara O."/>
            <person name="Rodriguez-Perez M.A."/>
        </authorList>
    </citation>
    <scope>NUCLEOTIDE SEQUENCE [LARGE SCALE GENOMIC DNA]</scope>
    <source>
        <strain evidence="6 7">SSB218315</strain>
    </source>
</reference>
<protein>
    <submittedName>
        <fullName evidence="6">ABC transporter ATP-binding protein</fullName>
    </submittedName>
</protein>
<dbReference type="SMART" id="SM00382">
    <property type="entry name" value="AAA"/>
    <property type="match status" value="2"/>
</dbReference>